<evidence type="ECO:0008006" key="4">
    <source>
        <dbReference type="Google" id="ProtNLM"/>
    </source>
</evidence>
<evidence type="ECO:0000313" key="2">
    <source>
        <dbReference type="EMBL" id="QKU22313.1"/>
    </source>
</evidence>
<reference evidence="1" key="2">
    <citation type="submission" date="2023-07" db="EMBL/GenBank/DDBJ databases">
        <title>Dynamics of blaOXA-23 gene transmission in Acinetobacter spp. from contaminated veterinary surfaces.</title>
        <authorList>
            <person name="Moreira Da Silva J."/>
            <person name="Menezes J."/>
            <person name="Fernandes L."/>
            <person name="Marques C."/>
            <person name="Amaral A."/>
            <person name="Timofte D."/>
            <person name="Pomba C."/>
        </authorList>
    </citation>
    <scope>NUCLEOTIDE SEQUENCE</scope>
    <source>
        <strain evidence="1">CMVB11Z4A1</strain>
    </source>
</reference>
<accession>A0A6N1MJQ3</accession>
<sequence length="167" mass="19898">MLLYFLPFILRLVRFEQFKCRSLTPGEIKISQQVFGNLIDYSRVKIMNHPYLPWQSKHVIMAPSGYIHVRNLNYREDYSRESLSYQALFIHEMAHIYQHQCRINVLLKGAFLQSAYFLSLGKYNPYKYQFNPNKSFSTYNIEQQGDIARDIFLKKIPNIILNPPINR</sequence>
<organism evidence="2 3">
    <name type="scientific">Acinetobacter lwoffii</name>
    <dbReference type="NCBI Taxonomy" id="28090"/>
    <lineage>
        <taxon>Bacteria</taxon>
        <taxon>Pseudomonadati</taxon>
        <taxon>Pseudomonadota</taxon>
        <taxon>Gammaproteobacteria</taxon>
        <taxon>Moraxellales</taxon>
        <taxon>Moraxellaceae</taxon>
        <taxon>Acinetobacter</taxon>
    </lineage>
</organism>
<evidence type="ECO:0000313" key="3">
    <source>
        <dbReference type="Proteomes" id="UP000509126"/>
    </source>
</evidence>
<gene>
    <name evidence="2" type="ORF">FOB19_13465</name>
    <name evidence="1" type="ORF">Q8G51_13710</name>
</gene>
<evidence type="ECO:0000313" key="1">
    <source>
        <dbReference type="EMBL" id="MDP1448815.1"/>
    </source>
</evidence>
<dbReference type="EMBL" id="JAUUUS010000309">
    <property type="protein sequence ID" value="MDP1448815.1"/>
    <property type="molecule type" value="Genomic_DNA"/>
</dbReference>
<dbReference type="EMBL" id="CP054803">
    <property type="protein sequence ID" value="QKU22313.1"/>
    <property type="molecule type" value="Genomic_DNA"/>
</dbReference>
<reference evidence="2 3" key="1">
    <citation type="submission" date="2019-11" db="EMBL/GenBank/DDBJ databases">
        <title>FDA dAtabase for Regulatory Grade micrObial Sequences (FDA-ARGOS): Supporting development and validation of Infectious Disease Dx tests.</title>
        <authorList>
            <person name="Patel R."/>
            <person name="Rucinski S."/>
            <person name="Tallon L."/>
            <person name="Sadzewicz L."/>
            <person name="Vavikolanu K."/>
            <person name="Mehta A."/>
            <person name="Aluvathingal J."/>
            <person name="Nadendla S."/>
            <person name="Nandy P."/>
            <person name="Geyer C."/>
            <person name="Yan Y."/>
            <person name="Sichtig H."/>
        </authorList>
    </citation>
    <scope>NUCLEOTIDE SEQUENCE [LARGE SCALE GENOMIC DNA]</scope>
    <source>
        <strain evidence="2 3">FDAARGOS_557</strain>
    </source>
</reference>
<dbReference type="Proteomes" id="UP000509126">
    <property type="component" value="Chromosome"/>
</dbReference>
<name>A0A6N1MJQ3_ACILW</name>
<dbReference type="RefSeq" id="WP_121980427.1">
    <property type="nucleotide sequence ID" value="NZ_CP054803.1"/>
</dbReference>
<dbReference type="AlphaFoldDB" id="A0A6N1MJQ3"/>
<protein>
    <recommendedName>
        <fullName evidence="4">Type IV secretion protein Rhs</fullName>
    </recommendedName>
</protein>
<dbReference type="Proteomes" id="UP001242129">
    <property type="component" value="Unassembled WGS sequence"/>
</dbReference>
<proteinExistence type="predicted"/>